<gene>
    <name evidence="2" type="ORF">SS50377_11296</name>
    <name evidence="3" type="ORF">SS50377_23701</name>
</gene>
<keyword evidence="1 2" id="KW-0812">Transmembrane</keyword>
<name>V6LWT2_9EUKA</name>
<evidence type="ECO:0000256" key="1">
    <source>
        <dbReference type="SAM" id="Phobius"/>
    </source>
</evidence>
<reference evidence="2 3" key="1">
    <citation type="journal article" date="2014" name="PLoS Genet.">
        <title>The Genome of Spironucleus salmonicida Highlights a Fish Pathogen Adapted to Fluctuating Environments.</title>
        <authorList>
            <person name="Xu F."/>
            <person name="Jerlstrom-Hultqvist J."/>
            <person name="Einarsson E."/>
            <person name="Astvaldsson A."/>
            <person name="Svard S.G."/>
            <person name="Andersson J.O."/>
        </authorList>
    </citation>
    <scope>NUCLEOTIDE SEQUENCE</scope>
    <source>
        <strain evidence="3">ATCC 50377</strain>
    </source>
</reference>
<protein>
    <submittedName>
        <fullName evidence="2">Transmembrane domain-containing protein</fullName>
    </submittedName>
</protein>
<dbReference type="AlphaFoldDB" id="V6LWT2"/>
<proteinExistence type="predicted"/>
<organism evidence="2">
    <name type="scientific">Spironucleus salmonicida</name>
    <dbReference type="NCBI Taxonomy" id="348837"/>
    <lineage>
        <taxon>Eukaryota</taxon>
        <taxon>Metamonada</taxon>
        <taxon>Diplomonadida</taxon>
        <taxon>Hexamitidae</taxon>
        <taxon>Hexamitinae</taxon>
        <taxon>Spironucleus</taxon>
    </lineage>
</organism>
<sequence>MKIKTNDLLLLWMLAAMLVLTIPLVVFNDTIGMFVYIINFLIFFMVVVKIVIQQIILQSKQKIE</sequence>
<keyword evidence="1" id="KW-0472">Membrane</keyword>
<feature type="transmembrane region" description="Helical" evidence="1">
    <location>
        <begin position="9"/>
        <end position="27"/>
    </location>
</feature>
<feature type="transmembrane region" description="Helical" evidence="1">
    <location>
        <begin position="33"/>
        <end position="52"/>
    </location>
</feature>
<dbReference type="Proteomes" id="UP000018208">
    <property type="component" value="Unassembled WGS sequence"/>
</dbReference>
<evidence type="ECO:0000313" key="4">
    <source>
        <dbReference type="Proteomes" id="UP000018208"/>
    </source>
</evidence>
<dbReference type="EMBL" id="KI545981">
    <property type="protein sequence ID" value="EST48683.1"/>
    <property type="molecule type" value="Genomic_DNA"/>
</dbReference>
<evidence type="ECO:0000313" key="3">
    <source>
        <dbReference type="EMBL" id="KAH0573766.1"/>
    </source>
</evidence>
<dbReference type="VEuPathDB" id="GiardiaDB:SS50377_23701"/>
<dbReference type="EMBL" id="AUWU02000004">
    <property type="protein sequence ID" value="KAH0573766.1"/>
    <property type="molecule type" value="Genomic_DNA"/>
</dbReference>
<keyword evidence="1" id="KW-1133">Transmembrane helix</keyword>
<accession>V6LWT2</accession>
<keyword evidence="4" id="KW-1185">Reference proteome</keyword>
<reference evidence="3" key="2">
    <citation type="submission" date="2020-12" db="EMBL/GenBank/DDBJ databases">
        <title>New Spironucleus salmonicida genome in near-complete chromosomes.</title>
        <authorList>
            <person name="Xu F."/>
            <person name="Kurt Z."/>
            <person name="Jimenez-Gonzalez A."/>
            <person name="Astvaldsson A."/>
            <person name="Andersson J.O."/>
            <person name="Svard S.G."/>
        </authorList>
    </citation>
    <scope>NUCLEOTIDE SEQUENCE</scope>
    <source>
        <strain evidence="3">ATCC 50377</strain>
    </source>
</reference>
<evidence type="ECO:0000313" key="2">
    <source>
        <dbReference type="EMBL" id="EST48683.1"/>
    </source>
</evidence>